<evidence type="ECO:0000313" key="2">
    <source>
        <dbReference type="Proteomes" id="UP001596154"/>
    </source>
</evidence>
<accession>A0ABW0UNL6</accession>
<evidence type="ECO:0000313" key="1">
    <source>
        <dbReference type="EMBL" id="MFC5634762.1"/>
    </source>
</evidence>
<name>A0ABW0UNL6_9ACTN</name>
<comment type="caution">
    <text evidence="1">The sequence shown here is derived from an EMBL/GenBank/DDBJ whole genome shotgun (WGS) entry which is preliminary data.</text>
</comment>
<proteinExistence type="predicted"/>
<sequence length="258" mass="29250">MIRETYNGRQLKAIKGKSYGKTRIFVNGTDLGEWLGTQAEQIEWAKRTIDDVDSRPFEGRWTECWYEPGTYELNEHGHVVAPGGTCSCSYCISRREPTKTETPKKAFAKCWVCNQPATHVFTRAGSNTLHACDSCTRIDRAEAESRGWIITKKGTEMTKNETVATFNIEGRDYEVIRIGRDPKTRSWNVFGVFPKYTAAELALPDPKRPYLHIVYAAPAEDGNGWMVHDEMNRVELGPAANYEDMARISAKDPHRPLV</sequence>
<gene>
    <name evidence="1" type="ORF">ACFPZJ_13425</name>
</gene>
<dbReference type="RefSeq" id="WP_381020906.1">
    <property type="nucleotide sequence ID" value="NZ_JBHSNY010000004.1"/>
</dbReference>
<keyword evidence="2" id="KW-1185">Reference proteome</keyword>
<dbReference type="EMBL" id="JBHSNY010000004">
    <property type="protein sequence ID" value="MFC5634762.1"/>
    <property type="molecule type" value="Genomic_DNA"/>
</dbReference>
<dbReference type="Proteomes" id="UP001596154">
    <property type="component" value="Unassembled WGS sequence"/>
</dbReference>
<organism evidence="1 2">
    <name type="scientific">Streptomyces bullii</name>
    <dbReference type="NCBI Taxonomy" id="349910"/>
    <lineage>
        <taxon>Bacteria</taxon>
        <taxon>Bacillati</taxon>
        <taxon>Actinomycetota</taxon>
        <taxon>Actinomycetes</taxon>
        <taxon>Kitasatosporales</taxon>
        <taxon>Streptomycetaceae</taxon>
        <taxon>Streptomyces</taxon>
    </lineage>
</organism>
<reference evidence="2" key="1">
    <citation type="journal article" date="2019" name="Int. J. Syst. Evol. Microbiol.">
        <title>The Global Catalogue of Microorganisms (GCM) 10K type strain sequencing project: providing services to taxonomists for standard genome sequencing and annotation.</title>
        <authorList>
            <consortium name="The Broad Institute Genomics Platform"/>
            <consortium name="The Broad Institute Genome Sequencing Center for Infectious Disease"/>
            <person name="Wu L."/>
            <person name="Ma J."/>
        </authorList>
    </citation>
    <scope>NUCLEOTIDE SEQUENCE [LARGE SCALE GENOMIC DNA]</scope>
    <source>
        <strain evidence="2">CGMCC 4.7248</strain>
    </source>
</reference>
<protein>
    <submittedName>
        <fullName evidence="1">Uncharacterized protein</fullName>
    </submittedName>
</protein>